<feature type="compositionally biased region" description="Low complexity" evidence="1">
    <location>
        <begin position="891"/>
        <end position="945"/>
    </location>
</feature>
<dbReference type="PANTHER" id="PTHR43681">
    <property type="entry name" value="TRANSMEMBRANE GTPASE FZO"/>
    <property type="match status" value="1"/>
</dbReference>
<sequence>MTPRDPFATVQALGITAPRAGARPVQPPLPQAVKQWRDASVTWLRVDDPEAAGVLAARQPSTTAPRMVVVGETNRGKSSLVNALLGTPGLSPVDAGVATCSYLTFVHSDQPYAVARFGGGMADITFPVTDLRNWATVDGEPDLDVPPPRMIEIGLPSEMARAVTVVDTPGVGGLVAAHAELAAEAAAEATALLFVVDASAPFTSGELGFLNMVADRVDSVHFAVTKTDAYRGWREIVDADRQLLARHAPRFTDALFHPVSSRLADAAAGQADPKIAGMILEQSGVPALRNVLTGEVAAAAAMLSEANTIRSSITVIAGAVTKLDLSRKALTAGAAQAESLKSRREELLGQRKSGGRSWQVNLRSEIQRARVDLTHETAREVREAGQMFRGSIDTADNAELKNMPYHIDAYAKAMTHRAHARLIDAMGRITRNVLAELFTQDELTVLISQLATRPYEAVQSRGPEKQRNLDESIMTLSGAGMGFSLSHIVVSLPFMALPAAFGIALAPISVVVGGAAALFLLKSRKRMAERQHLKQWLMEVLGESKAQIDQGIAEQFVDADQQLTLALDDALSRQVAALDAEIKEVDGALKLDASERAGRLRSIDERKGAGTTLISGGEALLQRIRSTRFGAAPVNPAAPGIPAGFRPAALPTVPGATAAPPVVPVPQAAPAGPPRPGAGAATLSFGALLRKNGAAPGGPPAAPAPAGPPAAAAAPVPAGPPAAAAAPVPPVPAPVPAAAAPAHPAAPPAAGPAGSAQVAAGPFVPVPATPPPASSPIAPPGPQGLRPIRVPAGLPAVIAGARPAPAPGVPVSPGPAAAPGGPDVSETQAGAAAPGVAAPTPAVFRPVLPQGLVRLRERAQQVAAEQAATQQPAPGAPAAPAASGPPPSPQPAFMSPATALSPASAAHPATAPASPAAPPSATAPQPAMAPQLATAPVPQSGAAGAPAPPPAPQRPAGGAPFIRPPANQPPRGVSFAGISAIARAAGVRPAGASATSPVPDVGPHPPNASPAAVPAAPPIAPAAPTPPAAPTGTIALAATAPAIAAAPATLDAVTPAPRGRHHAPDPDHDPAPGGQPDGTGSSPEVSATAEGDSSGPHTN</sequence>
<evidence type="ECO:0000313" key="4">
    <source>
        <dbReference type="EMBL" id="MTD15873.1"/>
    </source>
</evidence>
<accession>A0A7K1FRK7</accession>
<feature type="transmembrane region" description="Helical" evidence="2">
    <location>
        <begin position="500"/>
        <end position="521"/>
    </location>
</feature>
<dbReference type="Pfam" id="PF00350">
    <property type="entry name" value="Dynamin_N"/>
    <property type="match status" value="1"/>
</dbReference>
<feature type="region of interest" description="Disordered" evidence="1">
    <location>
        <begin position="691"/>
        <end position="787"/>
    </location>
</feature>
<dbReference type="InterPro" id="IPR045063">
    <property type="entry name" value="Dynamin_N"/>
</dbReference>
<proteinExistence type="predicted"/>
<keyword evidence="2" id="KW-0472">Membrane</keyword>
<dbReference type="AlphaFoldDB" id="A0A7K1FRK7"/>
<feature type="compositionally biased region" description="Low complexity" evidence="1">
    <location>
        <begin position="860"/>
        <end position="882"/>
    </location>
</feature>
<keyword evidence="2" id="KW-1133">Transmembrane helix</keyword>
<evidence type="ECO:0000259" key="3">
    <source>
        <dbReference type="Pfam" id="PF00350"/>
    </source>
</evidence>
<dbReference type="EMBL" id="WLYK01000008">
    <property type="protein sequence ID" value="MTD15873.1"/>
    <property type="molecule type" value="Genomic_DNA"/>
</dbReference>
<gene>
    <name evidence="4" type="ORF">GIS00_18215</name>
</gene>
<organism evidence="4 5">
    <name type="scientific">Nakamurella alba</name>
    <dbReference type="NCBI Taxonomy" id="2665158"/>
    <lineage>
        <taxon>Bacteria</taxon>
        <taxon>Bacillati</taxon>
        <taxon>Actinomycetota</taxon>
        <taxon>Actinomycetes</taxon>
        <taxon>Nakamurellales</taxon>
        <taxon>Nakamurellaceae</taxon>
        <taxon>Nakamurella</taxon>
    </lineage>
</organism>
<dbReference type="RefSeq" id="WP_154769885.1">
    <property type="nucleotide sequence ID" value="NZ_WLYK01000008.1"/>
</dbReference>
<dbReference type="PANTHER" id="PTHR43681:SF1">
    <property type="entry name" value="SARCALUMENIN"/>
    <property type="match status" value="1"/>
</dbReference>
<protein>
    <recommendedName>
        <fullName evidence="3">Dynamin N-terminal domain-containing protein</fullName>
    </recommendedName>
</protein>
<feature type="compositionally biased region" description="Low complexity" evidence="1">
    <location>
        <begin position="751"/>
        <end position="763"/>
    </location>
</feature>
<feature type="region of interest" description="Disordered" evidence="1">
    <location>
        <begin position="1048"/>
        <end position="1099"/>
    </location>
</feature>
<feature type="compositionally biased region" description="Low complexity" evidence="1">
    <location>
        <begin position="1048"/>
        <end position="1057"/>
    </location>
</feature>
<feature type="region of interest" description="Disordered" evidence="1">
    <location>
        <begin position="990"/>
        <end position="1032"/>
    </location>
</feature>
<reference evidence="4 5" key="1">
    <citation type="submission" date="2019-11" db="EMBL/GenBank/DDBJ databases">
        <authorList>
            <person name="Jiang L.-Q."/>
        </authorList>
    </citation>
    <scope>NUCLEOTIDE SEQUENCE [LARGE SCALE GENOMIC DNA]</scope>
    <source>
        <strain evidence="4 5">YIM 132087</strain>
    </source>
</reference>
<feature type="region of interest" description="Disordered" evidence="1">
    <location>
        <begin position="859"/>
        <end position="973"/>
    </location>
</feature>
<feature type="compositionally biased region" description="Low complexity" evidence="1">
    <location>
        <begin position="709"/>
        <end position="726"/>
    </location>
</feature>
<feature type="region of interest" description="Disordered" evidence="1">
    <location>
        <begin position="805"/>
        <end position="837"/>
    </location>
</feature>
<dbReference type="Proteomes" id="UP000460221">
    <property type="component" value="Unassembled WGS sequence"/>
</dbReference>
<keyword evidence="5" id="KW-1185">Reference proteome</keyword>
<keyword evidence="2" id="KW-0812">Transmembrane</keyword>
<dbReference type="InterPro" id="IPR027417">
    <property type="entry name" value="P-loop_NTPase"/>
</dbReference>
<dbReference type="SUPFAM" id="SSF52540">
    <property type="entry name" value="P-loop containing nucleoside triphosphate hydrolases"/>
    <property type="match status" value="1"/>
</dbReference>
<evidence type="ECO:0000313" key="5">
    <source>
        <dbReference type="Proteomes" id="UP000460221"/>
    </source>
</evidence>
<comment type="caution">
    <text evidence="4">The sequence shown here is derived from an EMBL/GenBank/DDBJ whole genome shotgun (WGS) entry which is preliminary data.</text>
</comment>
<feature type="compositionally biased region" description="Pro residues" evidence="1">
    <location>
        <begin position="697"/>
        <end position="708"/>
    </location>
</feature>
<evidence type="ECO:0000256" key="2">
    <source>
        <dbReference type="SAM" id="Phobius"/>
    </source>
</evidence>
<feature type="domain" description="Dynamin N-terminal" evidence="3">
    <location>
        <begin position="68"/>
        <end position="224"/>
    </location>
</feature>
<name>A0A7K1FRK7_9ACTN</name>
<feature type="compositionally biased region" description="Pro residues" evidence="1">
    <location>
        <begin position="764"/>
        <end position="782"/>
    </location>
</feature>
<dbReference type="InterPro" id="IPR051943">
    <property type="entry name" value="TRAFAC_Dynamin-like_GTPase"/>
</dbReference>
<evidence type="ECO:0000256" key="1">
    <source>
        <dbReference type="SAM" id="MobiDB-lite"/>
    </source>
</evidence>
<dbReference type="Gene3D" id="3.40.50.300">
    <property type="entry name" value="P-loop containing nucleotide triphosphate hydrolases"/>
    <property type="match status" value="1"/>
</dbReference>
<feature type="compositionally biased region" description="Pro residues" evidence="1">
    <location>
        <begin position="1015"/>
        <end position="1029"/>
    </location>
</feature>